<name>S9PKC8_CYSF2</name>
<sequence>MDDDARGRRIRHRPAPIGGGRRWLEALRLETGTPTGHEGEGREERGDGTKARTKHGKQGHGKCGAYYTPTGQPGSQRDTRAGGPRPPPSSLHDERGRIPAPRSTPPHDST</sequence>
<keyword evidence="3" id="KW-1185">Reference proteome</keyword>
<proteinExistence type="predicted"/>
<reference evidence="2" key="1">
    <citation type="submission" date="2013-05" db="EMBL/GenBank/DDBJ databases">
        <title>Genome assembly of Cystobacter fuscus DSM 2262.</title>
        <authorList>
            <person name="Sharma G."/>
            <person name="Khatri I."/>
            <person name="Kaur C."/>
            <person name="Mayilraj S."/>
            <person name="Subramanian S."/>
        </authorList>
    </citation>
    <scope>NUCLEOTIDE SEQUENCE [LARGE SCALE GENOMIC DNA]</scope>
    <source>
        <strain evidence="2">DSM 2262</strain>
    </source>
</reference>
<evidence type="ECO:0000313" key="3">
    <source>
        <dbReference type="Proteomes" id="UP000011682"/>
    </source>
</evidence>
<dbReference type="Proteomes" id="UP000011682">
    <property type="component" value="Unassembled WGS sequence"/>
</dbReference>
<feature type="compositionally biased region" description="Basic and acidic residues" evidence="1">
    <location>
        <begin position="37"/>
        <end position="50"/>
    </location>
</feature>
<organism evidence="2 3">
    <name type="scientific">Cystobacter fuscus (strain ATCC 25194 / DSM 2262 / NBRC 100088 / M29)</name>
    <dbReference type="NCBI Taxonomy" id="1242864"/>
    <lineage>
        <taxon>Bacteria</taxon>
        <taxon>Pseudomonadati</taxon>
        <taxon>Myxococcota</taxon>
        <taxon>Myxococcia</taxon>
        <taxon>Myxococcales</taxon>
        <taxon>Cystobacterineae</taxon>
        <taxon>Archangiaceae</taxon>
        <taxon>Cystobacter</taxon>
    </lineage>
</organism>
<evidence type="ECO:0000256" key="1">
    <source>
        <dbReference type="SAM" id="MobiDB-lite"/>
    </source>
</evidence>
<feature type="region of interest" description="Disordered" evidence="1">
    <location>
        <begin position="1"/>
        <end position="110"/>
    </location>
</feature>
<gene>
    <name evidence="2" type="ORF">D187_006322</name>
</gene>
<protein>
    <submittedName>
        <fullName evidence="2">Uncharacterized protein</fullName>
    </submittedName>
</protein>
<accession>S9PKC8</accession>
<evidence type="ECO:0000313" key="2">
    <source>
        <dbReference type="EMBL" id="EPX62912.1"/>
    </source>
</evidence>
<feature type="compositionally biased region" description="Basic residues" evidence="1">
    <location>
        <begin position="51"/>
        <end position="60"/>
    </location>
</feature>
<comment type="caution">
    <text evidence="2">The sequence shown here is derived from an EMBL/GenBank/DDBJ whole genome shotgun (WGS) entry which is preliminary data.</text>
</comment>
<dbReference type="AlphaFoldDB" id="S9PKC8"/>
<dbReference type="EMBL" id="ANAH02000006">
    <property type="protein sequence ID" value="EPX62912.1"/>
    <property type="molecule type" value="Genomic_DNA"/>
</dbReference>